<gene>
    <name evidence="1" type="ORF">GOP47_0005776</name>
</gene>
<protein>
    <submittedName>
        <fullName evidence="1">Uncharacterized protein</fullName>
    </submittedName>
</protein>
<keyword evidence="2" id="KW-1185">Reference proteome</keyword>
<comment type="caution">
    <text evidence="1">The sequence shown here is derived from an EMBL/GenBank/DDBJ whole genome shotgun (WGS) entry which is preliminary data.</text>
</comment>
<reference evidence="1 2" key="1">
    <citation type="submission" date="2021-01" db="EMBL/GenBank/DDBJ databases">
        <title>Adiantum capillus-veneris genome.</title>
        <authorList>
            <person name="Fang Y."/>
            <person name="Liao Q."/>
        </authorList>
    </citation>
    <scope>NUCLEOTIDE SEQUENCE [LARGE SCALE GENOMIC DNA]</scope>
    <source>
        <strain evidence="1">H3</strain>
        <tissue evidence="1">Leaf</tissue>
    </source>
</reference>
<feature type="non-terminal residue" evidence="1">
    <location>
        <position position="1"/>
    </location>
</feature>
<name>A0A9D4V6E2_ADICA</name>
<sequence>KILSPLITALSYTPNWKQLLLGDSIKTFAALWNRIGAEFLWIVWKDGNNRLFDGAYKTNSLRKLFSNVNLQVHQLKLDNCRIYKANYKVRNDCLGFYNGANRSKIEEVLLKFPTTTCIR</sequence>
<evidence type="ECO:0000313" key="1">
    <source>
        <dbReference type="EMBL" id="KAI5080297.1"/>
    </source>
</evidence>
<evidence type="ECO:0000313" key="2">
    <source>
        <dbReference type="Proteomes" id="UP000886520"/>
    </source>
</evidence>
<organism evidence="1 2">
    <name type="scientific">Adiantum capillus-veneris</name>
    <name type="common">Maidenhair fern</name>
    <dbReference type="NCBI Taxonomy" id="13818"/>
    <lineage>
        <taxon>Eukaryota</taxon>
        <taxon>Viridiplantae</taxon>
        <taxon>Streptophyta</taxon>
        <taxon>Embryophyta</taxon>
        <taxon>Tracheophyta</taxon>
        <taxon>Polypodiopsida</taxon>
        <taxon>Polypodiidae</taxon>
        <taxon>Polypodiales</taxon>
        <taxon>Pteridineae</taxon>
        <taxon>Pteridaceae</taxon>
        <taxon>Vittarioideae</taxon>
        <taxon>Adiantum</taxon>
    </lineage>
</organism>
<dbReference type="EMBL" id="JABFUD020000005">
    <property type="protein sequence ID" value="KAI5080297.1"/>
    <property type="molecule type" value="Genomic_DNA"/>
</dbReference>
<dbReference type="AlphaFoldDB" id="A0A9D4V6E2"/>
<proteinExistence type="predicted"/>
<dbReference type="Proteomes" id="UP000886520">
    <property type="component" value="Chromosome 5"/>
</dbReference>
<accession>A0A9D4V6E2</accession>